<dbReference type="KEGG" id="crs:FQB35_08375"/>
<protein>
    <submittedName>
        <fullName evidence="1">Uncharacterized protein</fullName>
    </submittedName>
</protein>
<dbReference type="Proteomes" id="UP000324646">
    <property type="component" value="Chromosome"/>
</dbReference>
<evidence type="ECO:0000313" key="1">
    <source>
        <dbReference type="EMBL" id="QEK12390.1"/>
    </source>
</evidence>
<sequence>MTKIIVLSDYSKHRPKKNFKNKTINDPICFYELNDGIKKLAYKYMDTIIRNIQDNFLHTHYQKITSLNKKKKNLFKDFYIPKYLNVNSPFSICHNIKLIRGHHLKAISENDWYNITDMIIRICTITYYDLCKEEVQPIDLAHQYRWTSIYFE</sequence>
<accession>A0A5C0SE27</accession>
<dbReference type="AlphaFoldDB" id="A0A5C0SE27"/>
<evidence type="ECO:0000313" key="2">
    <source>
        <dbReference type="Proteomes" id="UP000324646"/>
    </source>
</evidence>
<gene>
    <name evidence="1" type="ORF">FQB35_08375</name>
</gene>
<dbReference type="RefSeq" id="WP_148809545.1">
    <property type="nucleotide sequence ID" value="NZ_CP042243.1"/>
</dbReference>
<dbReference type="EMBL" id="CP042243">
    <property type="protein sequence ID" value="QEK12390.1"/>
    <property type="molecule type" value="Genomic_DNA"/>
</dbReference>
<name>A0A5C0SE27_CRATE</name>
<proteinExistence type="predicted"/>
<dbReference type="OrthoDB" id="1952574at2"/>
<keyword evidence="2" id="KW-1185">Reference proteome</keyword>
<reference evidence="1 2" key="1">
    <citation type="submission" date="2019-07" db="EMBL/GenBank/DDBJ databases">
        <title>Complete genome of Crassaminicella thermophila SY095.</title>
        <authorList>
            <person name="Li X."/>
        </authorList>
    </citation>
    <scope>NUCLEOTIDE SEQUENCE [LARGE SCALE GENOMIC DNA]</scope>
    <source>
        <strain evidence="1 2">SY095</strain>
    </source>
</reference>
<organism evidence="1 2">
    <name type="scientific">Crassaminicella thermophila</name>
    <dbReference type="NCBI Taxonomy" id="2599308"/>
    <lineage>
        <taxon>Bacteria</taxon>
        <taxon>Bacillati</taxon>
        <taxon>Bacillota</taxon>
        <taxon>Clostridia</taxon>
        <taxon>Eubacteriales</taxon>
        <taxon>Clostridiaceae</taxon>
        <taxon>Crassaminicella</taxon>
    </lineage>
</organism>